<sequence length="74" mass="7670">MNGLGTEVQSRPQEEPPDWPQRSGEPSQPLVSLLAEQALLTSGTGLAIGTLRGRSKGGGVTIRWAVLSGSGTAR</sequence>
<evidence type="ECO:0000256" key="1">
    <source>
        <dbReference type="SAM" id="MobiDB-lite"/>
    </source>
</evidence>
<evidence type="ECO:0000313" key="2">
    <source>
        <dbReference type="EMBL" id="TNN32672.1"/>
    </source>
</evidence>
<dbReference type="EMBL" id="SRLO01002556">
    <property type="protein sequence ID" value="TNN32672.1"/>
    <property type="molecule type" value="Genomic_DNA"/>
</dbReference>
<reference evidence="2 3" key="1">
    <citation type="submission" date="2019-03" db="EMBL/GenBank/DDBJ databases">
        <title>First draft genome of Liparis tanakae, snailfish: a comprehensive survey of snailfish specific genes.</title>
        <authorList>
            <person name="Kim W."/>
            <person name="Song I."/>
            <person name="Jeong J.-H."/>
            <person name="Kim D."/>
            <person name="Kim S."/>
            <person name="Ryu S."/>
            <person name="Song J.Y."/>
            <person name="Lee S.K."/>
        </authorList>
    </citation>
    <scope>NUCLEOTIDE SEQUENCE [LARGE SCALE GENOMIC DNA]</scope>
    <source>
        <tissue evidence="2">Muscle</tissue>
    </source>
</reference>
<comment type="caution">
    <text evidence="2">The sequence shown here is derived from an EMBL/GenBank/DDBJ whole genome shotgun (WGS) entry which is preliminary data.</text>
</comment>
<dbReference type="AlphaFoldDB" id="A0A4Z2EWP4"/>
<dbReference type="Proteomes" id="UP000314294">
    <property type="component" value="Unassembled WGS sequence"/>
</dbReference>
<gene>
    <name evidence="2" type="ORF">EYF80_057165</name>
</gene>
<organism evidence="2 3">
    <name type="scientific">Liparis tanakae</name>
    <name type="common">Tanaka's snailfish</name>
    <dbReference type="NCBI Taxonomy" id="230148"/>
    <lineage>
        <taxon>Eukaryota</taxon>
        <taxon>Metazoa</taxon>
        <taxon>Chordata</taxon>
        <taxon>Craniata</taxon>
        <taxon>Vertebrata</taxon>
        <taxon>Euteleostomi</taxon>
        <taxon>Actinopterygii</taxon>
        <taxon>Neopterygii</taxon>
        <taxon>Teleostei</taxon>
        <taxon>Neoteleostei</taxon>
        <taxon>Acanthomorphata</taxon>
        <taxon>Eupercaria</taxon>
        <taxon>Perciformes</taxon>
        <taxon>Cottioidei</taxon>
        <taxon>Cottales</taxon>
        <taxon>Liparidae</taxon>
        <taxon>Liparis</taxon>
    </lineage>
</organism>
<keyword evidence="3" id="KW-1185">Reference proteome</keyword>
<feature type="region of interest" description="Disordered" evidence="1">
    <location>
        <begin position="1"/>
        <end position="29"/>
    </location>
</feature>
<name>A0A4Z2EWP4_9TELE</name>
<protein>
    <submittedName>
        <fullName evidence="2">Uncharacterized protein</fullName>
    </submittedName>
</protein>
<proteinExistence type="predicted"/>
<evidence type="ECO:0000313" key="3">
    <source>
        <dbReference type="Proteomes" id="UP000314294"/>
    </source>
</evidence>
<accession>A0A4Z2EWP4</accession>